<comment type="caution">
    <text evidence="1">The sequence shown here is derived from an EMBL/GenBank/DDBJ whole genome shotgun (WGS) entry which is preliminary data.</text>
</comment>
<evidence type="ECO:0008006" key="3">
    <source>
        <dbReference type="Google" id="ProtNLM"/>
    </source>
</evidence>
<accession>A0A1G1VP45</accession>
<name>A0A1G1VP45_9BACT</name>
<gene>
    <name evidence="1" type="ORF">A2785_04010</name>
</gene>
<proteinExistence type="predicted"/>
<evidence type="ECO:0000313" key="1">
    <source>
        <dbReference type="EMBL" id="OGY17155.1"/>
    </source>
</evidence>
<dbReference type="SUPFAM" id="SSF54197">
    <property type="entry name" value="HIT-like"/>
    <property type="match status" value="1"/>
</dbReference>
<dbReference type="Gene3D" id="3.30.428.10">
    <property type="entry name" value="HIT-like"/>
    <property type="match status" value="1"/>
</dbReference>
<dbReference type="Proteomes" id="UP000179069">
    <property type="component" value="Unassembled WGS sequence"/>
</dbReference>
<evidence type="ECO:0000313" key="2">
    <source>
        <dbReference type="Proteomes" id="UP000179069"/>
    </source>
</evidence>
<organism evidence="1 2">
    <name type="scientific">Candidatus Chisholmbacteria bacterium RIFCSPHIGHO2_01_FULL_49_18</name>
    <dbReference type="NCBI Taxonomy" id="1797590"/>
    <lineage>
        <taxon>Bacteria</taxon>
        <taxon>Candidatus Chisholmiibacteriota</taxon>
    </lineage>
</organism>
<protein>
    <recommendedName>
        <fullName evidence="3">HIT domain-containing protein</fullName>
    </recommendedName>
</protein>
<sequence>MVPGGRITQTRHWIVEHCVGSFGVGAVVIKTKKHIEKFSECSALQTREFVKLLKSVHLAMEEVLQPEHIYVSKWGEVTPHVHFLIQPITQETKKKYQAHGPLLQAKMVQSGEIPDPKQAAQVAKKLKQWFIHNPSHYPSNNKH</sequence>
<dbReference type="AlphaFoldDB" id="A0A1G1VP45"/>
<reference evidence="1 2" key="1">
    <citation type="journal article" date="2016" name="Nat. Commun.">
        <title>Thousands of microbial genomes shed light on interconnected biogeochemical processes in an aquifer system.</title>
        <authorList>
            <person name="Anantharaman K."/>
            <person name="Brown C.T."/>
            <person name="Hug L.A."/>
            <person name="Sharon I."/>
            <person name="Castelle C.J."/>
            <person name="Probst A.J."/>
            <person name="Thomas B.C."/>
            <person name="Singh A."/>
            <person name="Wilkins M.J."/>
            <person name="Karaoz U."/>
            <person name="Brodie E.L."/>
            <person name="Williams K.H."/>
            <person name="Hubbard S.S."/>
            <person name="Banfield J.F."/>
        </authorList>
    </citation>
    <scope>NUCLEOTIDE SEQUENCE [LARGE SCALE GENOMIC DNA]</scope>
</reference>
<dbReference type="InterPro" id="IPR036265">
    <property type="entry name" value="HIT-like_sf"/>
</dbReference>
<dbReference type="EMBL" id="MHCI01000005">
    <property type="protein sequence ID" value="OGY17155.1"/>
    <property type="molecule type" value="Genomic_DNA"/>
</dbReference>